<gene>
    <name evidence="1" type="ORF">BBC0122_002090</name>
</gene>
<evidence type="ECO:0000313" key="1">
    <source>
        <dbReference type="EMBL" id="AQT46349.1"/>
    </source>
</evidence>
<dbReference type="Gene3D" id="1.10.10.10">
    <property type="entry name" value="Winged helix-like DNA-binding domain superfamily/Winged helix DNA-binding domain"/>
    <property type="match status" value="1"/>
</dbReference>
<accession>A0A1U9MF63</accession>
<dbReference type="InterPro" id="IPR002481">
    <property type="entry name" value="FUR"/>
</dbReference>
<dbReference type="Pfam" id="PF01475">
    <property type="entry name" value="FUR"/>
    <property type="match status" value="1"/>
</dbReference>
<dbReference type="InterPro" id="IPR036390">
    <property type="entry name" value="WH_DNA-bd_sf"/>
</dbReference>
<organism evidence="1 2">
    <name type="scientific">Bartonella choladocola</name>
    <dbReference type="NCBI Taxonomy" id="2750995"/>
    <lineage>
        <taxon>Bacteria</taxon>
        <taxon>Pseudomonadati</taxon>
        <taxon>Pseudomonadota</taxon>
        <taxon>Alphaproteobacteria</taxon>
        <taxon>Hyphomicrobiales</taxon>
        <taxon>Bartonellaceae</taxon>
        <taxon>Bartonella</taxon>
    </lineage>
</organism>
<name>A0A1U9MF63_9HYPH</name>
<reference evidence="1 2" key="1">
    <citation type="submission" date="2016-11" db="EMBL/GenBank/DDBJ databases">
        <title>Comparative genomics of Bartonella apis.</title>
        <authorList>
            <person name="Engel P."/>
        </authorList>
    </citation>
    <scope>NUCLEOTIDE SEQUENCE [LARGE SCALE GENOMIC DNA]</scope>
    <source>
        <strain evidence="1 2">BBC0122</strain>
    </source>
</reference>
<dbReference type="OrthoDB" id="7926116at2"/>
<dbReference type="AlphaFoldDB" id="A0A1U9MF63"/>
<dbReference type="RefSeq" id="WP_077990482.1">
    <property type="nucleotide sequence ID" value="NZ_CP015625.1"/>
</dbReference>
<dbReference type="GO" id="GO:0045892">
    <property type="term" value="P:negative regulation of DNA-templated transcription"/>
    <property type="evidence" value="ECO:0007669"/>
    <property type="project" value="TreeGrafter"/>
</dbReference>
<dbReference type="EMBL" id="CP015625">
    <property type="protein sequence ID" value="AQT46349.1"/>
    <property type="molecule type" value="Genomic_DNA"/>
</dbReference>
<protein>
    <submittedName>
        <fullName evidence="1">Fur family transcriptional regulator, iron response regulator</fullName>
    </submittedName>
</protein>
<dbReference type="PANTHER" id="PTHR33202:SF7">
    <property type="entry name" value="FERRIC UPTAKE REGULATION PROTEIN"/>
    <property type="match status" value="1"/>
</dbReference>
<dbReference type="GO" id="GO:0003700">
    <property type="term" value="F:DNA-binding transcription factor activity"/>
    <property type="evidence" value="ECO:0007669"/>
    <property type="project" value="InterPro"/>
</dbReference>
<dbReference type="Proteomes" id="UP000189632">
    <property type="component" value="Chromosome"/>
</dbReference>
<dbReference type="GO" id="GO:1900376">
    <property type="term" value="P:regulation of secondary metabolite biosynthetic process"/>
    <property type="evidence" value="ECO:0007669"/>
    <property type="project" value="TreeGrafter"/>
</dbReference>
<proteinExistence type="predicted"/>
<sequence>MLDYTRHIRPIVEKTKNKSPVRDIVYDILENCGLRVTRQRLIVAKYILDRKTNLIDANKLHQDIVCAGNDISLATIYNTLHHFTKAGLVRPVASSGQKSFFMANCRNSSFFHYESGEVIALYGHNPDVQKLPLPPEGYEVSHIDIAIHLVKKTGIRNTSVIPVTKSDTIHAR</sequence>
<dbReference type="InterPro" id="IPR036388">
    <property type="entry name" value="WH-like_DNA-bd_sf"/>
</dbReference>
<dbReference type="PANTHER" id="PTHR33202">
    <property type="entry name" value="ZINC UPTAKE REGULATION PROTEIN"/>
    <property type="match status" value="1"/>
</dbReference>
<dbReference type="GO" id="GO:0008270">
    <property type="term" value="F:zinc ion binding"/>
    <property type="evidence" value="ECO:0007669"/>
    <property type="project" value="TreeGrafter"/>
</dbReference>
<evidence type="ECO:0000313" key="2">
    <source>
        <dbReference type="Proteomes" id="UP000189632"/>
    </source>
</evidence>
<keyword evidence="2" id="KW-1185">Reference proteome</keyword>
<dbReference type="KEGG" id="bapi:BBC0122_002090"/>
<dbReference type="GO" id="GO:0000976">
    <property type="term" value="F:transcription cis-regulatory region binding"/>
    <property type="evidence" value="ECO:0007669"/>
    <property type="project" value="TreeGrafter"/>
</dbReference>
<dbReference type="SUPFAM" id="SSF46785">
    <property type="entry name" value="Winged helix' DNA-binding domain"/>
    <property type="match status" value="1"/>
</dbReference>